<evidence type="ECO:0000256" key="1">
    <source>
        <dbReference type="ARBA" id="ARBA00009232"/>
    </source>
</evidence>
<dbReference type="CDD" id="cd00540">
    <property type="entry name" value="AAG"/>
    <property type="match status" value="1"/>
</dbReference>
<keyword evidence="4" id="KW-0234">DNA repair</keyword>
<dbReference type="SUPFAM" id="SSF50486">
    <property type="entry name" value="FMT C-terminal domain-like"/>
    <property type="match status" value="1"/>
</dbReference>
<accession>A0A6N8CPW0</accession>
<dbReference type="Gene3D" id="3.10.300.10">
    <property type="entry name" value="Methylpurine-DNA glycosylase (MPG)"/>
    <property type="match status" value="1"/>
</dbReference>
<keyword evidence="6" id="KW-1185">Reference proteome</keyword>
<dbReference type="PANTHER" id="PTHR10429:SF0">
    <property type="entry name" value="DNA-3-METHYLADENINE GLYCOSYLASE"/>
    <property type="match status" value="1"/>
</dbReference>
<dbReference type="Proteomes" id="UP000440978">
    <property type="component" value="Unassembled WGS sequence"/>
</dbReference>
<sequence>MTIDLIPLPQTFYEQPTLQLAESLLGCLLVKETPEGRCSGFIVETEAYMGANDRAAHSFGNRRTKRTEIMFSDAGVAYTYTMHTHVLLNVVCNKKDIPHGILIRAIEPKEGLALMEERRNGRPMREWTNGPGKLTKALGITLDDYGHHFTEPPLYITQGYKPDKIETGPRIGIQNTGEARFYPWRYWVSGNPYVSKTR</sequence>
<dbReference type="HAMAP" id="MF_00527">
    <property type="entry name" value="3MGH"/>
    <property type="match status" value="1"/>
</dbReference>
<dbReference type="NCBIfam" id="NF002002">
    <property type="entry name" value="PRK00802.1-2"/>
    <property type="match status" value="1"/>
</dbReference>
<dbReference type="FunFam" id="3.10.300.10:FF:000001">
    <property type="entry name" value="Putative 3-methyladenine DNA glycosylase"/>
    <property type="match status" value="1"/>
</dbReference>
<dbReference type="OrthoDB" id="9794313at2"/>
<gene>
    <name evidence="5" type="ORF">GMB86_04100</name>
</gene>
<feature type="non-terminal residue" evidence="5">
    <location>
        <position position="198"/>
    </location>
</feature>
<dbReference type="GO" id="GO:0003905">
    <property type="term" value="F:alkylbase DNA N-glycosylase activity"/>
    <property type="evidence" value="ECO:0007669"/>
    <property type="project" value="InterPro"/>
</dbReference>
<dbReference type="AlphaFoldDB" id="A0A6N8CPW0"/>
<reference evidence="5 6" key="1">
    <citation type="submission" date="2019-11" db="EMBL/GenBank/DDBJ databases">
        <title>Terrilactibacillus tamarindus sp. nov. BCM23-1 isolated from bark of Tamarindus indica.</title>
        <authorList>
            <person name="Kingkaew E."/>
            <person name="Tanasupawat S."/>
        </authorList>
    </citation>
    <scope>NUCLEOTIDE SEQUENCE [LARGE SCALE GENOMIC DNA]</scope>
    <source>
        <strain evidence="5 6">BCM23-1</strain>
    </source>
</reference>
<keyword evidence="3 5" id="KW-0378">Hydrolase</keyword>
<comment type="similarity">
    <text evidence="1">Belongs to the DNA glycosylase MPG family.</text>
</comment>
<dbReference type="InterPro" id="IPR011034">
    <property type="entry name" value="Formyl_transferase-like_C_sf"/>
</dbReference>
<protein>
    <submittedName>
        <fullName evidence="5">DNA-3-methyladenine glycosylase</fullName>
        <ecNumber evidence="5">3.2.2.-</ecNumber>
    </submittedName>
</protein>
<comment type="caution">
    <text evidence="5">The sequence shown here is derived from an EMBL/GenBank/DDBJ whole genome shotgun (WGS) entry which is preliminary data.</text>
</comment>
<dbReference type="RefSeq" id="WP_155217062.1">
    <property type="nucleotide sequence ID" value="NZ_WNHB01000004.1"/>
</dbReference>
<organism evidence="5 6">
    <name type="scientific">Terrilactibacillus tamarindi</name>
    <dbReference type="NCBI Taxonomy" id="2599694"/>
    <lineage>
        <taxon>Bacteria</taxon>
        <taxon>Bacillati</taxon>
        <taxon>Bacillota</taxon>
        <taxon>Bacilli</taxon>
        <taxon>Bacillales</taxon>
        <taxon>Bacillaceae</taxon>
        <taxon>Terrilactibacillus</taxon>
    </lineage>
</organism>
<dbReference type="NCBIfam" id="TIGR00567">
    <property type="entry name" value="3mg"/>
    <property type="match status" value="1"/>
</dbReference>
<dbReference type="EMBL" id="WNHB01000004">
    <property type="protein sequence ID" value="MTT31197.1"/>
    <property type="molecule type" value="Genomic_DNA"/>
</dbReference>
<dbReference type="GO" id="GO:0003677">
    <property type="term" value="F:DNA binding"/>
    <property type="evidence" value="ECO:0007669"/>
    <property type="project" value="InterPro"/>
</dbReference>
<evidence type="ECO:0000313" key="6">
    <source>
        <dbReference type="Proteomes" id="UP000440978"/>
    </source>
</evidence>
<name>A0A6N8CPW0_9BACI</name>
<evidence type="ECO:0000256" key="3">
    <source>
        <dbReference type="ARBA" id="ARBA00022801"/>
    </source>
</evidence>
<dbReference type="InterPro" id="IPR003180">
    <property type="entry name" value="MPG"/>
</dbReference>
<proteinExistence type="inferred from homology"/>
<evidence type="ECO:0000256" key="4">
    <source>
        <dbReference type="ARBA" id="ARBA00023204"/>
    </source>
</evidence>
<evidence type="ECO:0000256" key="2">
    <source>
        <dbReference type="ARBA" id="ARBA00022763"/>
    </source>
</evidence>
<evidence type="ECO:0000313" key="5">
    <source>
        <dbReference type="EMBL" id="MTT31197.1"/>
    </source>
</evidence>
<dbReference type="InterPro" id="IPR036995">
    <property type="entry name" value="MPG_sf"/>
</dbReference>
<keyword evidence="5" id="KW-0326">Glycosidase</keyword>
<dbReference type="GO" id="GO:0006284">
    <property type="term" value="P:base-excision repair"/>
    <property type="evidence" value="ECO:0007669"/>
    <property type="project" value="InterPro"/>
</dbReference>
<keyword evidence="2" id="KW-0227">DNA damage</keyword>
<dbReference type="Pfam" id="PF02245">
    <property type="entry name" value="Pur_DNA_glyco"/>
    <property type="match status" value="1"/>
</dbReference>
<dbReference type="PANTHER" id="PTHR10429">
    <property type="entry name" value="DNA-3-METHYLADENINE GLYCOSYLASE"/>
    <property type="match status" value="1"/>
</dbReference>
<dbReference type="EC" id="3.2.2.-" evidence="5"/>